<keyword evidence="6" id="KW-0274">FAD</keyword>
<dbReference type="GO" id="GO:0051537">
    <property type="term" value="F:2 iron, 2 sulfur cluster binding"/>
    <property type="evidence" value="ECO:0007669"/>
    <property type="project" value="UniProtKB-KW"/>
</dbReference>
<dbReference type="InterPro" id="IPR036922">
    <property type="entry name" value="Rieske_2Fe-2S_sf"/>
</dbReference>
<evidence type="ECO:0000256" key="2">
    <source>
        <dbReference type="ARBA" id="ARBA00006442"/>
    </source>
</evidence>
<dbReference type="GO" id="GO:0016651">
    <property type="term" value="F:oxidoreductase activity, acting on NAD(P)H"/>
    <property type="evidence" value="ECO:0007669"/>
    <property type="project" value="TreeGrafter"/>
</dbReference>
<dbReference type="Pfam" id="PF00355">
    <property type="entry name" value="Rieske"/>
    <property type="match status" value="1"/>
</dbReference>
<dbReference type="Gene3D" id="3.30.390.30">
    <property type="match status" value="1"/>
</dbReference>
<dbReference type="InterPro" id="IPR028202">
    <property type="entry name" value="Reductase_C"/>
</dbReference>
<feature type="domain" description="Rieske" evidence="10">
    <location>
        <begin position="6"/>
        <end position="101"/>
    </location>
</feature>
<dbReference type="Proteomes" id="UP000241769">
    <property type="component" value="Unassembled WGS sequence"/>
</dbReference>
<keyword evidence="9" id="KW-0411">Iron-sulfur</keyword>
<keyword evidence="3" id="KW-0285">Flavoprotein</keyword>
<evidence type="ECO:0000256" key="7">
    <source>
        <dbReference type="ARBA" id="ARBA00023002"/>
    </source>
</evidence>
<accession>A0A2P6NND4</accession>
<dbReference type="Pfam" id="PF14759">
    <property type="entry name" value="Reductase_C"/>
    <property type="match status" value="1"/>
</dbReference>
<comment type="cofactor">
    <cofactor evidence="1">
        <name>FAD</name>
        <dbReference type="ChEBI" id="CHEBI:57692"/>
    </cofactor>
</comment>
<dbReference type="Gene3D" id="2.102.10.10">
    <property type="entry name" value="Rieske [2Fe-2S] iron-sulphur domain"/>
    <property type="match status" value="1"/>
</dbReference>
<dbReference type="SUPFAM" id="SSF50022">
    <property type="entry name" value="ISP domain"/>
    <property type="match status" value="1"/>
</dbReference>
<keyword evidence="7" id="KW-0560">Oxidoreductase</keyword>
<dbReference type="OrthoDB" id="432169at2759"/>
<keyword evidence="8" id="KW-0408">Iron</keyword>
<dbReference type="CDD" id="cd03478">
    <property type="entry name" value="Rieske_AIFL_N"/>
    <property type="match status" value="1"/>
</dbReference>
<comment type="similarity">
    <text evidence="2">Belongs to the FAD-dependent oxidoreductase family.</text>
</comment>
<name>A0A2P6NND4_9EUKA</name>
<evidence type="ECO:0000313" key="12">
    <source>
        <dbReference type="Proteomes" id="UP000241769"/>
    </source>
</evidence>
<dbReference type="PROSITE" id="PS51296">
    <property type="entry name" value="RIESKE"/>
    <property type="match status" value="1"/>
</dbReference>
<organism evidence="11 12">
    <name type="scientific">Planoprotostelium fungivorum</name>
    <dbReference type="NCBI Taxonomy" id="1890364"/>
    <lineage>
        <taxon>Eukaryota</taxon>
        <taxon>Amoebozoa</taxon>
        <taxon>Evosea</taxon>
        <taxon>Variosea</taxon>
        <taxon>Cavosteliida</taxon>
        <taxon>Cavosteliaceae</taxon>
        <taxon>Planoprotostelium</taxon>
    </lineage>
</organism>
<keyword evidence="12" id="KW-1185">Reference proteome</keyword>
<keyword evidence="4" id="KW-0001">2Fe-2S</keyword>
<proteinExistence type="inferred from homology"/>
<dbReference type="EMBL" id="MDYQ01000045">
    <property type="protein sequence ID" value="PRP85408.1"/>
    <property type="molecule type" value="Genomic_DNA"/>
</dbReference>
<dbReference type="AlphaFoldDB" id="A0A2P6NND4"/>
<gene>
    <name evidence="11" type="ORF">PROFUN_06954</name>
</gene>
<evidence type="ECO:0000256" key="4">
    <source>
        <dbReference type="ARBA" id="ARBA00022714"/>
    </source>
</evidence>
<dbReference type="InterPro" id="IPR036188">
    <property type="entry name" value="FAD/NAD-bd_sf"/>
</dbReference>
<dbReference type="GO" id="GO:0046872">
    <property type="term" value="F:metal ion binding"/>
    <property type="evidence" value="ECO:0007669"/>
    <property type="project" value="UniProtKB-KW"/>
</dbReference>
<dbReference type="GO" id="GO:0005737">
    <property type="term" value="C:cytoplasm"/>
    <property type="evidence" value="ECO:0007669"/>
    <property type="project" value="TreeGrafter"/>
</dbReference>
<dbReference type="InParanoid" id="A0A2P6NND4"/>
<dbReference type="SUPFAM" id="SSF55424">
    <property type="entry name" value="FAD/NAD-linked reductases, dimerisation (C-terminal) domain"/>
    <property type="match status" value="1"/>
</dbReference>
<protein>
    <submittedName>
        <fullName evidence="11">Apoptosis-inducing factor 3-like</fullName>
    </submittedName>
</protein>
<evidence type="ECO:0000313" key="11">
    <source>
        <dbReference type="EMBL" id="PRP85408.1"/>
    </source>
</evidence>
<dbReference type="PRINTS" id="PR00368">
    <property type="entry name" value="FADPNR"/>
</dbReference>
<reference evidence="11 12" key="1">
    <citation type="journal article" date="2018" name="Genome Biol. Evol.">
        <title>Multiple Roots of Fruiting Body Formation in Amoebozoa.</title>
        <authorList>
            <person name="Hillmann F."/>
            <person name="Forbes G."/>
            <person name="Novohradska S."/>
            <person name="Ferling I."/>
            <person name="Riege K."/>
            <person name="Groth M."/>
            <person name="Westermann M."/>
            <person name="Marz M."/>
            <person name="Spaller T."/>
            <person name="Winckler T."/>
            <person name="Schaap P."/>
            <person name="Glockner G."/>
        </authorList>
    </citation>
    <scope>NUCLEOTIDE SEQUENCE [LARGE SCALE GENOMIC DNA]</scope>
    <source>
        <strain evidence="11 12">Jena</strain>
    </source>
</reference>
<dbReference type="InterPro" id="IPR016156">
    <property type="entry name" value="FAD/NAD-linked_Rdtase_dimer_sf"/>
</dbReference>
<evidence type="ECO:0000256" key="1">
    <source>
        <dbReference type="ARBA" id="ARBA00001974"/>
    </source>
</evidence>
<dbReference type="PANTHER" id="PTHR43557">
    <property type="entry name" value="APOPTOSIS-INDUCING FACTOR 1"/>
    <property type="match status" value="1"/>
</dbReference>
<dbReference type="STRING" id="1890364.A0A2P6NND4"/>
<keyword evidence="5" id="KW-0479">Metal-binding</keyword>
<dbReference type="PRINTS" id="PR00469">
    <property type="entry name" value="PNDRDTASEII"/>
</dbReference>
<evidence type="ECO:0000256" key="6">
    <source>
        <dbReference type="ARBA" id="ARBA00022827"/>
    </source>
</evidence>
<evidence type="ECO:0000256" key="9">
    <source>
        <dbReference type="ARBA" id="ARBA00023014"/>
    </source>
</evidence>
<dbReference type="Pfam" id="PF07992">
    <property type="entry name" value="Pyr_redox_2"/>
    <property type="match status" value="1"/>
</dbReference>
<sequence length="531" mass="57938">MSIVEAAVCKYDDLPQKTLKEFELGEGKVLLVRDGDQVFATGHKCTHYAAPLKSGAYSNGTVRCPWHGACFNMKTGDIEDFPGIDPIHTFETEIKDGQVIVRASAEALTTGWKKIRPPCDLSKKDSRIFLLIGGGPASTACADTLRDEGFTGRIIIACKENFLPYDRPKLSKAMNISADKIYLRNQTYFDQHGIEVLLGTEVTELDAKNKKAKLSNGETIQYDAALVACGGSPRPIPAPGFDLKNIFSLRDPNDANNIHTLSEGKRVVIVGSSFIGMEVASCIVKKAASVIVVGMESVPFERVLGADIGLALQKLHEKNNVVFRMKRVVKEFVGNSGKISSVILDSGEILEADLVVVGAGIIPATDFIKGASIEVRDKSVLVDKTMKSVDNEGLYAAGDIARFPYFLTGESVRIEHWAVAQNEGKIAALGMLGKSHSFENVPYFWTTQYGKSLRYCGHVLSYDKVIYDGKVEDLSFVGYYVKDDKVVGAVSLGKDPHVSAVAQLIESKRLPTGEEIEKLGPIELLKRVQLK</sequence>
<dbReference type="PANTHER" id="PTHR43557:SF2">
    <property type="entry name" value="RIESKE DOMAIN-CONTAINING PROTEIN-RELATED"/>
    <property type="match status" value="1"/>
</dbReference>
<dbReference type="InterPro" id="IPR023753">
    <property type="entry name" value="FAD/NAD-binding_dom"/>
</dbReference>
<evidence type="ECO:0000256" key="8">
    <source>
        <dbReference type="ARBA" id="ARBA00023004"/>
    </source>
</evidence>
<evidence type="ECO:0000259" key="10">
    <source>
        <dbReference type="PROSITE" id="PS51296"/>
    </source>
</evidence>
<dbReference type="SUPFAM" id="SSF51905">
    <property type="entry name" value="FAD/NAD(P)-binding domain"/>
    <property type="match status" value="2"/>
</dbReference>
<dbReference type="FunFam" id="2.102.10.10:FF:000003">
    <property type="entry name" value="apoptosis-inducing factor 3 isoform X2"/>
    <property type="match status" value="1"/>
</dbReference>
<dbReference type="InterPro" id="IPR017941">
    <property type="entry name" value="Rieske_2Fe-2S"/>
</dbReference>
<evidence type="ECO:0000256" key="5">
    <source>
        <dbReference type="ARBA" id="ARBA00022723"/>
    </source>
</evidence>
<dbReference type="Gene3D" id="3.50.50.60">
    <property type="entry name" value="FAD/NAD(P)-binding domain"/>
    <property type="match status" value="2"/>
</dbReference>
<evidence type="ECO:0000256" key="3">
    <source>
        <dbReference type="ARBA" id="ARBA00022630"/>
    </source>
</evidence>
<dbReference type="InterPro" id="IPR050446">
    <property type="entry name" value="FAD-oxidoreductase/Apoptosis"/>
</dbReference>
<comment type="caution">
    <text evidence="11">The sequence shown here is derived from an EMBL/GenBank/DDBJ whole genome shotgun (WGS) entry which is preliminary data.</text>
</comment>